<name>A0A5N5X4R4_9EURO</name>
<comment type="similarity">
    <text evidence="1">Belongs to the zinc-containing alcohol dehydrogenase family.</text>
</comment>
<keyword evidence="3" id="KW-0560">Oxidoreductase</keyword>
<proteinExistence type="inferred from homology"/>
<sequence>MKEALVFIKNAAVDVHLHDSVGTNPKDWKFPSWFPESNGTNTGDDIAGYVHEVAADVVEFKPGGRVASFHDYRTLHGSFGEYDIGKVYATFHIPDHITFEEAATVPVAATTAALALFARLGLPEPWLGDKEWATKPPPTPPPPRGGALVYGPRAPSGCLRSSCYRRRVSILLLGLRGRGVGYVDGLLSKSKGDVVVDYRDSEKAVVAAISGPKCGCGVDCYAGAAGG</sequence>
<evidence type="ECO:0000313" key="5">
    <source>
        <dbReference type="Proteomes" id="UP000326565"/>
    </source>
</evidence>
<evidence type="ECO:0000313" key="4">
    <source>
        <dbReference type="EMBL" id="KAB8074504.1"/>
    </source>
</evidence>
<accession>A0A5N5X4R4</accession>
<dbReference type="Proteomes" id="UP000326565">
    <property type="component" value="Unassembled WGS sequence"/>
</dbReference>
<dbReference type="Gene3D" id="3.90.180.10">
    <property type="entry name" value="Medium-chain alcohol dehydrogenases, catalytic domain"/>
    <property type="match status" value="1"/>
</dbReference>
<dbReference type="PANTHER" id="PTHR45348:SF5">
    <property type="entry name" value="OXIDOREDUCTASE, PUTATIVE (AFU_ORTHOLOGUE AFUA_8G01420)-RELATED"/>
    <property type="match status" value="1"/>
</dbReference>
<dbReference type="PANTHER" id="PTHR45348">
    <property type="entry name" value="HYPOTHETICAL OXIDOREDUCTASE (EUROFUNG)"/>
    <property type="match status" value="1"/>
</dbReference>
<organism evidence="4 5">
    <name type="scientific">Aspergillus leporis</name>
    <dbReference type="NCBI Taxonomy" id="41062"/>
    <lineage>
        <taxon>Eukaryota</taxon>
        <taxon>Fungi</taxon>
        <taxon>Dikarya</taxon>
        <taxon>Ascomycota</taxon>
        <taxon>Pezizomycotina</taxon>
        <taxon>Eurotiomycetes</taxon>
        <taxon>Eurotiomycetidae</taxon>
        <taxon>Eurotiales</taxon>
        <taxon>Aspergillaceae</taxon>
        <taxon>Aspergillus</taxon>
        <taxon>Aspergillus subgen. Circumdati</taxon>
    </lineage>
</organism>
<keyword evidence="2" id="KW-0547">Nucleotide-binding</keyword>
<dbReference type="GO" id="GO:0000166">
    <property type="term" value="F:nucleotide binding"/>
    <property type="evidence" value="ECO:0007669"/>
    <property type="project" value="UniProtKB-KW"/>
</dbReference>
<evidence type="ECO:0000256" key="3">
    <source>
        <dbReference type="ARBA" id="ARBA00023002"/>
    </source>
</evidence>
<dbReference type="Gene3D" id="3.40.50.720">
    <property type="entry name" value="NAD(P)-binding Rossmann-like Domain"/>
    <property type="match status" value="1"/>
</dbReference>
<keyword evidence="5" id="KW-1185">Reference proteome</keyword>
<gene>
    <name evidence="4" type="ORF">BDV29DRAFT_156628</name>
</gene>
<dbReference type="InterPro" id="IPR011032">
    <property type="entry name" value="GroES-like_sf"/>
</dbReference>
<evidence type="ECO:0000256" key="2">
    <source>
        <dbReference type="ARBA" id="ARBA00022741"/>
    </source>
</evidence>
<protein>
    <submittedName>
        <fullName evidence="4">Uncharacterized protein</fullName>
    </submittedName>
</protein>
<dbReference type="AlphaFoldDB" id="A0A5N5X4R4"/>
<dbReference type="InterPro" id="IPR047122">
    <property type="entry name" value="Trans-enoyl_RdTase-like"/>
</dbReference>
<evidence type="ECO:0000256" key="1">
    <source>
        <dbReference type="ARBA" id="ARBA00008072"/>
    </source>
</evidence>
<dbReference type="SUPFAM" id="SSF50129">
    <property type="entry name" value="GroES-like"/>
    <property type="match status" value="1"/>
</dbReference>
<dbReference type="GO" id="GO:0016651">
    <property type="term" value="F:oxidoreductase activity, acting on NAD(P)H"/>
    <property type="evidence" value="ECO:0007669"/>
    <property type="project" value="InterPro"/>
</dbReference>
<reference evidence="4 5" key="1">
    <citation type="submission" date="2019-04" db="EMBL/GenBank/DDBJ databases">
        <title>Friends and foes A comparative genomics study of 23 Aspergillus species from section Flavi.</title>
        <authorList>
            <consortium name="DOE Joint Genome Institute"/>
            <person name="Kjaerbolling I."/>
            <person name="Vesth T."/>
            <person name="Frisvad J.C."/>
            <person name="Nybo J.L."/>
            <person name="Theobald S."/>
            <person name="Kildgaard S."/>
            <person name="Isbrandt T."/>
            <person name="Kuo A."/>
            <person name="Sato A."/>
            <person name="Lyhne E.K."/>
            <person name="Kogle M.E."/>
            <person name="Wiebenga A."/>
            <person name="Kun R.S."/>
            <person name="Lubbers R.J."/>
            <person name="Makela M.R."/>
            <person name="Barry K."/>
            <person name="Chovatia M."/>
            <person name="Clum A."/>
            <person name="Daum C."/>
            <person name="Haridas S."/>
            <person name="He G."/>
            <person name="LaButti K."/>
            <person name="Lipzen A."/>
            <person name="Mondo S."/>
            <person name="Riley R."/>
            <person name="Salamov A."/>
            <person name="Simmons B.A."/>
            <person name="Magnuson J.K."/>
            <person name="Henrissat B."/>
            <person name="Mortensen U.H."/>
            <person name="Larsen T.O."/>
            <person name="Devries R.P."/>
            <person name="Grigoriev I.V."/>
            <person name="Machida M."/>
            <person name="Baker S.E."/>
            <person name="Andersen M.R."/>
        </authorList>
    </citation>
    <scope>NUCLEOTIDE SEQUENCE [LARGE SCALE GENOMIC DNA]</scope>
    <source>
        <strain evidence="4 5">CBS 151.66</strain>
    </source>
</reference>
<dbReference type="EMBL" id="ML732209">
    <property type="protein sequence ID" value="KAB8074504.1"/>
    <property type="molecule type" value="Genomic_DNA"/>
</dbReference>
<dbReference type="OrthoDB" id="3233595at2759"/>